<evidence type="ECO:0000313" key="1">
    <source>
        <dbReference type="EMBL" id="KYO31744.1"/>
    </source>
</evidence>
<organism evidence="1 2">
    <name type="scientific">Alligator mississippiensis</name>
    <name type="common">American alligator</name>
    <dbReference type="NCBI Taxonomy" id="8496"/>
    <lineage>
        <taxon>Eukaryota</taxon>
        <taxon>Metazoa</taxon>
        <taxon>Chordata</taxon>
        <taxon>Craniata</taxon>
        <taxon>Vertebrata</taxon>
        <taxon>Euteleostomi</taxon>
        <taxon>Archelosauria</taxon>
        <taxon>Archosauria</taxon>
        <taxon>Crocodylia</taxon>
        <taxon>Alligatoridae</taxon>
        <taxon>Alligatorinae</taxon>
        <taxon>Alligator</taxon>
    </lineage>
</organism>
<gene>
    <name evidence="1" type="ORF">Y1Q_0022824</name>
</gene>
<comment type="caution">
    <text evidence="1">The sequence shown here is derived from an EMBL/GenBank/DDBJ whole genome shotgun (WGS) entry which is preliminary data.</text>
</comment>
<sequence length="68" mass="7151">MGTTEQLGASAATALMGQQITPIPQSFHGCCLTDPSTDTSSSVGTKSIRTILVIVQIKKLQAYSKPKN</sequence>
<dbReference type="EMBL" id="AKHW03004053">
    <property type="protein sequence ID" value="KYO31744.1"/>
    <property type="molecule type" value="Genomic_DNA"/>
</dbReference>
<evidence type="ECO:0000313" key="2">
    <source>
        <dbReference type="Proteomes" id="UP000050525"/>
    </source>
</evidence>
<proteinExistence type="predicted"/>
<protein>
    <submittedName>
        <fullName evidence="1">Uncharacterized protein</fullName>
    </submittedName>
</protein>
<dbReference type="Proteomes" id="UP000050525">
    <property type="component" value="Unassembled WGS sequence"/>
</dbReference>
<reference evidence="1 2" key="1">
    <citation type="journal article" date="2012" name="Genome Biol.">
        <title>Sequencing three crocodilian genomes to illuminate the evolution of archosaurs and amniotes.</title>
        <authorList>
            <person name="St John J.A."/>
            <person name="Braun E.L."/>
            <person name="Isberg S.R."/>
            <person name="Miles L.G."/>
            <person name="Chong A.Y."/>
            <person name="Gongora J."/>
            <person name="Dalzell P."/>
            <person name="Moran C."/>
            <person name="Bed'hom B."/>
            <person name="Abzhanov A."/>
            <person name="Burgess S.C."/>
            <person name="Cooksey A.M."/>
            <person name="Castoe T.A."/>
            <person name="Crawford N.G."/>
            <person name="Densmore L.D."/>
            <person name="Drew J.C."/>
            <person name="Edwards S.V."/>
            <person name="Faircloth B.C."/>
            <person name="Fujita M.K."/>
            <person name="Greenwold M.J."/>
            <person name="Hoffmann F.G."/>
            <person name="Howard J.M."/>
            <person name="Iguchi T."/>
            <person name="Janes D.E."/>
            <person name="Khan S.Y."/>
            <person name="Kohno S."/>
            <person name="de Koning A.J."/>
            <person name="Lance S.L."/>
            <person name="McCarthy F.M."/>
            <person name="McCormack J.E."/>
            <person name="Merchant M.E."/>
            <person name="Peterson D.G."/>
            <person name="Pollock D.D."/>
            <person name="Pourmand N."/>
            <person name="Raney B.J."/>
            <person name="Roessler K.A."/>
            <person name="Sanford J.R."/>
            <person name="Sawyer R.H."/>
            <person name="Schmidt C.J."/>
            <person name="Triplett E.W."/>
            <person name="Tuberville T.D."/>
            <person name="Venegas-Anaya M."/>
            <person name="Howard J.T."/>
            <person name="Jarvis E.D."/>
            <person name="Guillette L.J.Jr."/>
            <person name="Glenn T.C."/>
            <person name="Green R.E."/>
            <person name="Ray D.A."/>
        </authorList>
    </citation>
    <scope>NUCLEOTIDE SEQUENCE [LARGE SCALE GENOMIC DNA]</scope>
    <source>
        <strain evidence="1">KSC_2009_1</strain>
    </source>
</reference>
<keyword evidence="2" id="KW-1185">Reference proteome</keyword>
<dbReference type="AlphaFoldDB" id="A0A151N4J1"/>
<accession>A0A151N4J1</accession>
<name>A0A151N4J1_ALLMI</name>